<dbReference type="EMBL" id="SRSC01000002">
    <property type="protein sequence ID" value="TGU72776.1"/>
    <property type="molecule type" value="Genomic_DNA"/>
</dbReference>
<dbReference type="AlphaFoldDB" id="A0A4S1CI18"/>
<dbReference type="PANTHER" id="PTHR13947:SF37">
    <property type="entry name" value="LD18367P"/>
    <property type="match status" value="1"/>
</dbReference>
<dbReference type="SUPFAM" id="SSF55729">
    <property type="entry name" value="Acyl-CoA N-acyltransferases (Nat)"/>
    <property type="match status" value="1"/>
</dbReference>
<dbReference type="InterPro" id="IPR016181">
    <property type="entry name" value="Acyl_CoA_acyltransferase"/>
</dbReference>
<dbReference type="Pfam" id="PF00583">
    <property type="entry name" value="Acetyltransf_1"/>
    <property type="match status" value="1"/>
</dbReference>
<keyword evidence="4" id="KW-1185">Reference proteome</keyword>
<protein>
    <submittedName>
        <fullName evidence="3">Ribosomal-protein-alanine N-acetyltransferase</fullName>
    </submittedName>
</protein>
<accession>A0A4S1CI18</accession>
<sequence length="160" mass="17881">MPAPGEKITLRRMRSDDLDSVLQIETASFPRPWSRKHFEEEISATGSHPVVAETDDLPVAGYLCLKQVLDEAEILDVAVDSRARGRGIGRALVRWAASFCREHAVCVLALEVRVGNLEAISLYESMGFREVGRRRKYYENGDDAILMDLNIGETEECDAV</sequence>
<organism evidence="3 4">
    <name type="scientific">Geomonas terrae</name>
    <dbReference type="NCBI Taxonomy" id="2562681"/>
    <lineage>
        <taxon>Bacteria</taxon>
        <taxon>Pseudomonadati</taxon>
        <taxon>Thermodesulfobacteriota</taxon>
        <taxon>Desulfuromonadia</taxon>
        <taxon>Geobacterales</taxon>
        <taxon>Geobacteraceae</taxon>
        <taxon>Geomonas</taxon>
    </lineage>
</organism>
<evidence type="ECO:0000256" key="1">
    <source>
        <dbReference type="ARBA" id="ARBA00022679"/>
    </source>
</evidence>
<dbReference type="Gene3D" id="3.40.630.30">
    <property type="match status" value="1"/>
</dbReference>
<keyword evidence="1 3" id="KW-0808">Transferase</keyword>
<dbReference type="GO" id="GO:0008080">
    <property type="term" value="F:N-acetyltransferase activity"/>
    <property type="evidence" value="ECO:0007669"/>
    <property type="project" value="InterPro"/>
</dbReference>
<dbReference type="PANTHER" id="PTHR13947">
    <property type="entry name" value="GNAT FAMILY N-ACETYLTRANSFERASE"/>
    <property type="match status" value="1"/>
</dbReference>
<evidence type="ECO:0000313" key="4">
    <source>
        <dbReference type="Proteomes" id="UP000306416"/>
    </source>
</evidence>
<reference evidence="3 4" key="1">
    <citation type="submission" date="2019-04" db="EMBL/GenBank/DDBJ databases">
        <title>Geobacter oryzae sp. nov., ferric-reducing bacteria isolated from paddy soil.</title>
        <authorList>
            <person name="Xu Z."/>
            <person name="Masuda Y."/>
            <person name="Itoh H."/>
            <person name="Senoo K."/>
        </authorList>
    </citation>
    <scope>NUCLEOTIDE SEQUENCE [LARGE SCALE GENOMIC DNA]</scope>
    <source>
        <strain evidence="3 4">Red111</strain>
    </source>
</reference>
<feature type="domain" description="N-acetyltransferase" evidence="2">
    <location>
        <begin position="8"/>
        <end position="152"/>
    </location>
</feature>
<dbReference type="Proteomes" id="UP000306416">
    <property type="component" value="Unassembled WGS sequence"/>
</dbReference>
<dbReference type="InterPro" id="IPR006464">
    <property type="entry name" value="AcTrfase_RimI/Ard1"/>
</dbReference>
<evidence type="ECO:0000313" key="3">
    <source>
        <dbReference type="EMBL" id="TGU72776.1"/>
    </source>
</evidence>
<dbReference type="NCBIfam" id="TIGR01575">
    <property type="entry name" value="rimI"/>
    <property type="match status" value="1"/>
</dbReference>
<gene>
    <name evidence="3" type="primary">rimI</name>
    <name evidence="3" type="ORF">E4633_10840</name>
</gene>
<proteinExistence type="predicted"/>
<dbReference type="CDD" id="cd04301">
    <property type="entry name" value="NAT_SF"/>
    <property type="match status" value="1"/>
</dbReference>
<dbReference type="PROSITE" id="PS51186">
    <property type="entry name" value="GNAT"/>
    <property type="match status" value="1"/>
</dbReference>
<comment type="caution">
    <text evidence="3">The sequence shown here is derived from an EMBL/GenBank/DDBJ whole genome shotgun (WGS) entry which is preliminary data.</text>
</comment>
<dbReference type="InterPro" id="IPR000182">
    <property type="entry name" value="GNAT_dom"/>
</dbReference>
<evidence type="ECO:0000259" key="2">
    <source>
        <dbReference type="PROSITE" id="PS51186"/>
    </source>
</evidence>
<dbReference type="InterPro" id="IPR050769">
    <property type="entry name" value="NAT_camello-type"/>
</dbReference>
<name>A0A4S1CI18_9BACT</name>